<proteinExistence type="inferred from homology"/>
<evidence type="ECO:0000256" key="1">
    <source>
        <dbReference type="ARBA" id="ARBA00000799"/>
    </source>
</evidence>
<organism evidence="7">
    <name type="scientific">marine metagenome</name>
    <dbReference type="NCBI Taxonomy" id="408172"/>
    <lineage>
        <taxon>unclassified sequences</taxon>
        <taxon>metagenomes</taxon>
        <taxon>ecological metagenomes</taxon>
    </lineage>
</organism>
<evidence type="ECO:0000256" key="5">
    <source>
        <dbReference type="ARBA" id="ARBA00041564"/>
    </source>
</evidence>
<dbReference type="PANTHER" id="PTHR42839:SF2">
    <property type="entry name" value="ISOCHORISMATE SYNTHASE ENTC"/>
    <property type="match status" value="1"/>
</dbReference>
<reference evidence="7" key="1">
    <citation type="submission" date="2018-05" db="EMBL/GenBank/DDBJ databases">
        <authorList>
            <person name="Lanie J.A."/>
            <person name="Ng W.-L."/>
            <person name="Kazmierczak K.M."/>
            <person name="Andrzejewski T.M."/>
            <person name="Davidsen T.M."/>
            <person name="Wayne K.J."/>
            <person name="Tettelin H."/>
            <person name="Glass J.I."/>
            <person name="Rusch D."/>
            <person name="Podicherti R."/>
            <person name="Tsui H.-C.T."/>
            <person name="Winkler M.E."/>
        </authorList>
    </citation>
    <scope>NUCLEOTIDE SEQUENCE</scope>
</reference>
<evidence type="ECO:0000313" key="7">
    <source>
        <dbReference type="EMBL" id="SVA70732.1"/>
    </source>
</evidence>
<keyword evidence="4" id="KW-0413">Isomerase</keyword>
<accession>A0A381Y202</accession>
<gene>
    <name evidence="7" type="ORF">METZ01_LOCUS123586</name>
</gene>
<dbReference type="InterPro" id="IPR015890">
    <property type="entry name" value="Chorismate_C"/>
</dbReference>
<dbReference type="SUPFAM" id="SSF56322">
    <property type="entry name" value="ADC synthase"/>
    <property type="match status" value="1"/>
</dbReference>
<evidence type="ECO:0000256" key="2">
    <source>
        <dbReference type="ARBA" id="ARBA00005297"/>
    </source>
</evidence>
<dbReference type="GO" id="GO:0008909">
    <property type="term" value="F:isochorismate synthase activity"/>
    <property type="evidence" value="ECO:0007669"/>
    <property type="project" value="UniProtKB-EC"/>
</dbReference>
<evidence type="ECO:0000256" key="3">
    <source>
        <dbReference type="ARBA" id="ARBA00012824"/>
    </source>
</evidence>
<feature type="domain" description="Chorismate-utilising enzyme C-terminal" evidence="6">
    <location>
        <begin position="171"/>
        <end position="422"/>
    </location>
</feature>
<comment type="similarity">
    <text evidence="2">Belongs to the isochorismate synthase family.</text>
</comment>
<dbReference type="NCBIfam" id="TIGR00543">
    <property type="entry name" value="isochor_syn"/>
    <property type="match status" value="1"/>
</dbReference>
<dbReference type="InterPro" id="IPR005801">
    <property type="entry name" value="ADC_synthase"/>
</dbReference>
<comment type="catalytic activity">
    <reaction evidence="1">
        <text>chorismate = isochorismate</text>
        <dbReference type="Rhea" id="RHEA:18985"/>
        <dbReference type="ChEBI" id="CHEBI:29748"/>
        <dbReference type="ChEBI" id="CHEBI:29780"/>
        <dbReference type="EC" id="5.4.4.2"/>
    </reaction>
</comment>
<dbReference type="EC" id="5.4.4.2" evidence="3"/>
<protein>
    <recommendedName>
        <fullName evidence="3">isochorismate synthase</fullName>
        <ecNumber evidence="3">5.4.4.2</ecNumber>
    </recommendedName>
    <alternativeName>
        <fullName evidence="5">Isochorismate mutase</fullName>
    </alternativeName>
</protein>
<name>A0A381Y202_9ZZZZ</name>
<sequence>MALNPLPSGTDDFLEATTVELAASSAAADPLAWLGASPGDTWFWEVPEDDVAWVGLGRAASAEPAGEERFADAALAAERILDRLTADAPDGAPLPRLAAGFAFDRNEPDTHWMPLGSGRLVLPSVQVLRHGGRSWMTVVDGRPGPGPSMPAPPPLEHLEVDPSDWSDDTEREHYRRLIRLALDAIARGDLDKAVPCRSISVDRRPDLALLLATLRHQYPGCATFCVSDGPTAFVGATPERLAALRGGRLHTAALAGSASRHDDPSIDAALGQGLLTSPKERNEHAVVVDAVTAALEGLDISPRYPDAPELLKLHGIQHLHTPIDANLPDGIGLLDLVGALHPTPAVSGHPADLASDLRSRHEGMERGWFAGPMGWLDAAGDGEFRVALRSALVEPSGTILYAGAGVVAGSDPDRELLETDVKLRAMLGPVLAASEAP</sequence>
<evidence type="ECO:0000256" key="4">
    <source>
        <dbReference type="ARBA" id="ARBA00023235"/>
    </source>
</evidence>
<dbReference type="Gene3D" id="3.60.120.10">
    <property type="entry name" value="Anthranilate synthase"/>
    <property type="match status" value="1"/>
</dbReference>
<dbReference type="Pfam" id="PF00425">
    <property type="entry name" value="Chorismate_bind"/>
    <property type="match status" value="1"/>
</dbReference>
<evidence type="ECO:0000259" key="6">
    <source>
        <dbReference type="Pfam" id="PF00425"/>
    </source>
</evidence>
<dbReference type="PANTHER" id="PTHR42839">
    <property type="entry name" value="ISOCHORISMATE SYNTHASE ENTC"/>
    <property type="match status" value="1"/>
</dbReference>
<dbReference type="EMBL" id="UINC01017125">
    <property type="protein sequence ID" value="SVA70732.1"/>
    <property type="molecule type" value="Genomic_DNA"/>
</dbReference>
<dbReference type="InterPro" id="IPR004561">
    <property type="entry name" value="IsoChor_synthase"/>
</dbReference>
<dbReference type="AlphaFoldDB" id="A0A381Y202"/>